<evidence type="ECO:0000256" key="1">
    <source>
        <dbReference type="SAM" id="MobiDB-lite"/>
    </source>
</evidence>
<evidence type="ECO:0000313" key="3">
    <source>
        <dbReference type="Proteomes" id="UP000294360"/>
    </source>
</evidence>
<accession>A0A4U8YXT7</accession>
<feature type="compositionally biased region" description="Basic and acidic residues" evidence="1">
    <location>
        <begin position="25"/>
        <end position="39"/>
    </location>
</feature>
<feature type="region of interest" description="Disordered" evidence="1">
    <location>
        <begin position="1"/>
        <end position="39"/>
    </location>
</feature>
<reference evidence="2 3" key="1">
    <citation type="submission" date="2019-03" db="EMBL/GenBank/DDBJ databases">
        <authorList>
            <person name="Kox A.R. M."/>
        </authorList>
    </citation>
    <scope>NUCLEOTIDE SEQUENCE [LARGE SCALE GENOMIC DNA]</scope>
    <source>
        <strain evidence="2">MTUNDRAET4 annotated genome</strain>
    </source>
</reference>
<evidence type="ECO:0000313" key="2">
    <source>
        <dbReference type="EMBL" id="VFU08782.1"/>
    </source>
</evidence>
<dbReference type="Proteomes" id="UP000294360">
    <property type="component" value="Chromosome"/>
</dbReference>
<gene>
    <name evidence="2" type="ORF">MTUNDRAET4_1889</name>
</gene>
<sequence length="39" mass="4138">MIASVGAPDSPPHLLQPIASGEAGEAPHPRREENHNQLI</sequence>
<dbReference type="EMBL" id="LR536450">
    <property type="protein sequence ID" value="VFU08782.1"/>
    <property type="molecule type" value="Genomic_DNA"/>
</dbReference>
<organism evidence="2 3">
    <name type="scientific">Methylocella tundrae</name>
    <dbReference type="NCBI Taxonomy" id="227605"/>
    <lineage>
        <taxon>Bacteria</taxon>
        <taxon>Pseudomonadati</taxon>
        <taxon>Pseudomonadota</taxon>
        <taxon>Alphaproteobacteria</taxon>
        <taxon>Hyphomicrobiales</taxon>
        <taxon>Beijerinckiaceae</taxon>
        <taxon>Methylocella</taxon>
    </lineage>
</organism>
<proteinExistence type="predicted"/>
<name>A0A4U8YXT7_METTU</name>
<dbReference type="KEGG" id="mtun:MTUNDRAET4_1889"/>
<protein>
    <submittedName>
        <fullName evidence="2">Uncharacterized protein</fullName>
    </submittedName>
</protein>
<dbReference type="AlphaFoldDB" id="A0A4U8YXT7"/>